<organism evidence="2 3">
    <name type="scientific">Nibrella viscosa</name>
    <dbReference type="NCBI Taxonomy" id="1084524"/>
    <lineage>
        <taxon>Bacteria</taxon>
        <taxon>Pseudomonadati</taxon>
        <taxon>Bacteroidota</taxon>
        <taxon>Cytophagia</taxon>
        <taxon>Cytophagales</taxon>
        <taxon>Spirosomataceae</taxon>
        <taxon>Nibrella</taxon>
    </lineage>
</organism>
<dbReference type="PANTHER" id="PTHR21666">
    <property type="entry name" value="PEPTIDASE-RELATED"/>
    <property type="match status" value="1"/>
</dbReference>
<dbReference type="CDD" id="cd12797">
    <property type="entry name" value="M23_peptidase"/>
    <property type="match status" value="1"/>
</dbReference>
<dbReference type="RefSeq" id="WP_345266507.1">
    <property type="nucleotide sequence ID" value="NZ_BAABHB010000003.1"/>
</dbReference>
<keyword evidence="3" id="KW-1185">Reference proteome</keyword>
<proteinExistence type="predicted"/>
<accession>A0ABP8KC35</accession>
<comment type="caution">
    <text evidence="2">The sequence shown here is derived from an EMBL/GenBank/DDBJ whole genome shotgun (WGS) entry which is preliminary data.</text>
</comment>
<dbReference type="InterPro" id="IPR050570">
    <property type="entry name" value="Cell_wall_metabolism_enzyme"/>
</dbReference>
<evidence type="ECO:0000313" key="2">
    <source>
        <dbReference type="EMBL" id="GAA4403560.1"/>
    </source>
</evidence>
<evidence type="ECO:0000259" key="1">
    <source>
        <dbReference type="Pfam" id="PF01551"/>
    </source>
</evidence>
<dbReference type="InterPro" id="IPR011055">
    <property type="entry name" value="Dup_hybrid_motif"/>
</dbReference>
<dbReference type="Pfam" id="PF01551">
    <property type="entry name" value="Peptidase_M23"/>
    <property type="match status" value="1"/>
</dbReference>
<dbReference type="EMBL" id="BAABHB010000003">
    <property type="protein sequence ID" value="GAA4403560.1"/>
    <property type="molecule type" value="Genomic_DNA"/>
</dbReference>
<dbReference type="InterPro" id="IPR016047">
    <property type="entry name" value="M23ase_b-sheet_dom"/>
</dbReference>
<dbReference type="SUPFAM" id="SSF51261">
    <property type="entry name" value="Duplicated hybrid motif"/>
    <property type="match status" value="1"/>
</dbReference>
<dbReference type="Gene3D" id="2.70.70.10">
    <property type="entry name" value="Glucose Permease (Domain IIA)"/>
    <property type="match status" value="1"/>
</dbReference>
<name>A0ABP8KC35_9BACT</name>
<dbReference type="Proteomes" id="UP001500936">
    <property type="component" value="Unassembled WGS sequence"/>
</dbReference>
<gene>
    <name evidence="2" type="ORF">GCM10023187_19770</name>
</gene>
<evidence type="ECO:0000313" key="3">
    <source>
        <dbReference type="Proteomes" id="UP001500936"/>
    </source>
</evidence>
<sequence length="273" mass="30545">MAASDFVRHRLPCLIAVWFLSVQIASAQVRFSNYQEQTVYGLCQDFQTLYTQIREQRIAPDSARARFSAIMQALKNRYPTPVPVQADSLMSAASDSLAKPAASFVFPLRGYSAPAIGGTRGEGYRARGFDLFDFTVQGSHPAQDIFVRDRDQDNIDDRTGQPVDVLAMSSGLVIGIETAWQPGSEYRGGNWIWIYDPVQHGLFYYAHNHVVDVLPGQWVHAGQKIAEVGRTGFNAFKTRSPTHLHLMYLRILSNGLPEPRNPYDWLVAAQVVP</sequence>
<dbReference type="PANTHER" id="PTHR21666:SF270">
    <property type="entry name" value="MUREIN HYDROLASE ACTIVATOR ENVC"/>
    <property type="match status" value="1"/>
</dbReference>
<feature type="domain" description="M23ase beta-sheet core" evidence="1">
    <location>
        <begin position="159"/>
        <end position="246"/>
    </location>
</feature>
<protein>
    <recommendedName>
        <fullName evidence="1">M23ase beta-sheet core domain-containing protein</fullName>
    </recommendedName>
</protein>
<reference evidence="3" key="1">
    <citation type="journal article" date="2019" name="Int. J. Syst. Evol. Microbiol.">
        <title>The Global Catalogue of Microorganisms (GCM) 10K type strain sequencing project: providing services to taxonomists for standard genome sequencing and annotation.</title>
        <authorList>
            <consortium name="The Broad Institute Genomics Platform"/>
            <consortium name="The Broad Institute Genome Sequencing Center for Infectious Disease"/>
            <person name="Wu L."/>
            <person name="Ma J."/>
        </authorList>
    </citation>
    <scope>NUCLEOTIDE SEQUENCE [LARGE SCALE GENOMIC DNA]</scope>
    <source>
        <strain evidence="3">JCM 17925</strain>
    </source>
</reference>